<evidence type="ECO:0000313" key="1">
    <source>
        <dbReference type="EMBL" id="PWK36626.1"/>
    </source>
</evidence>
<dbReference type="PANTHER" id="PTHR40202">
    <property type="match status" value="1"/>
</dbReference>
<dbReference type="CDD" id="cd00077">
    <property type="entry name" value="HDc"/>
    <property type="match status" value="1"/>
</dbReference>
<dbReference type="Gene3D" id="1.10.3210.10">
    <property type="entry name" value="Hypothetical protein af1432"/>
    <property type="match status" value="1"/>
</dbReference>
<comment type="caution">
    <text evidence="1">The sequence shown here is derived from an EMBL/GenBank/DDBJ whole genome shotgun (WGS) entry which is preliminary data.</text>
</comment>
<evidence type="ECO:0000313" key="2">
    <source>
        <dbReference type="Proteomes" id="UP000245754"/>
    </source>
</evidence>
<accession>A0A316EWJ9</accession>
<protein>
    <submittedName>
        <fullName evidence="1">Phosphonate degradation associated HDIG domain protein</fullName>
    </submittedName>
</protein>
<reference evidence="1 2" key="1">
    <citation type="submission" date="2018-05" db="EMBL/GenBank/DDBJ databases">
        <title>Genomic Encyclopedia of Type Strains, Phase IV (KMG-V): Genome sequencing to study the core and pangenomes of soil and plant-associated prokaryotes.</title>
        <authorList>
            <person name="Whitman W."/>
        </authorList>
    </citation>
    <scope>NUCLEOTIDE SEQUENCE [LARGE SCALE GENOMIC DNA]</scope>
    <source>
        <strain evidence="1 2">SLV-132</strain>
    </source>
</reference>
<organism evidence="1 2">
    <name type="scientific">Cupriavidus plantarum</name>
    <dbReference type="NCBI Taxonomy" id="942865"/>
    <lineage>
        <taxon>Bacteria</taxon>
        <taxon>Pseudomonadati</taxon>
        <taxon>Pseudomonadota</taxon>
        <taxon>Betaproteobacteria</taxon>
        <taxon>Burkholderiales</taxon>
        <taxon>Burkholderiaceae</taxon>
        <taxon>Cupriavidus</taxon>
    </lineage>
</organism>
<dbReference type="AlphaFoldDB" id="A0A316EWJ9"/>
<dbReference type="Proteomes" id="UP000245754">
    <property type="component" value="Unassembled WGS sequence"/>
</dbReference>
<dbReference type="InterPro" id="IPR017670">
    <property type="entry name" value="Phosphonate_degrad-assoc"/>
</dbReference>
<dbReference type="RefSeq" id="WP_109580434.1">
    <property type="nucleotide sequence ID" value="NZ_QGGT01000001.1"/>
</dbReference>
<gene>
    <name evidence="1" type="ORF">C7419_101484</name>
</gene>
<proteinExistence type="predicted"/>
<dbReference type="InterPro" id="IPR003607">
    <property type="entry name" value="HD/PDEase_dom"/>
</dbReference>
<sequence length="186" mass="19766">MPTPTPTLTLAQIETLFANHGTNYYGDEAISQTAHALQCAQLAEQAGEPEALIVAALLHDVGHLMLAESSTTDMRHQEAAAGALAALFDDAVTEPVRLHVAAKRYLCARDAGYHDTLSPASVHSLVLQGGPFDEAKADAFAQQPHALAAVRLRRYDDLAKVVGLETPPLSHYMAMAARCTRANAAA</sequence>
<dbReference type="NCBIfam" id="TIGR03276">
    <property type="entry name" value="Phn-HD"/>
    <property type="match status" value="1"/>
</dbReference>
<dbReference type="SUPFAM" id="SSF109604">
    <property type="entry name" value="HD-domain/PDEase-like"/>
    <property type="match status" value="1"/>
</dbReference>
<name>A0A316EWJ9_9BURK</name>
<dbReference type="PANTHER" id="PTHR40202:SF1">
    <property type="entry name" value="HD DOMAIN-CONTAINING PROTEIN"/>
    <property type="match status" value="1"/>
</dbReference>
<dbReference type="EMBL" id="QGGT01000001">
    <property type="protein sequence ID" value="PWK36626.1"/>
    <property type="molecule type" value="Genomic_DNA"/>
</dbReference>
<keyword evidence="2" id="KW-1185">Reference proteome</keyword>
<dbReference type="InterPro" id="IPR052567">
    <property type="entry name" value="OP_Dioxygenase"/>
</dbReference>